<feature type="transmembrane region" description="Helical" evidence="6">
    <location>
        <begin position="309"/>
        <end position="333"/>
    </location>
</feature>
<evidence type="ECO:0000256" key="1">
    <source>
        <dbReference type="ARBA" id="ARBA00004651"/>
    </source>
</evidence>
<evidence type="ECO:0000256" key="5">
    <source>
        <dbReference type="ARBA" id="ARBA00023136"/>
    </source>
</evidence>
<dbReference type="EMBL" id="MWPS01000027">
    <property type="protein sequence ID" value="OPG15460.1"/>
    <property type="molecule type" value="Genomic_DNA"/>
</dbReference>
<evidence type="ECO:0000256" key="3">
    <source>
        <dbReference type="ARBA" id="ARBA00022692"/>
    </source>
</evidence>
<dbReference type="RefSeq" id="WP_079291008.1">
    <property type="nucleotide sequence ID" value="NZ_MWPS01000027.1"/>
</dbReference>
<reference evidence="8 9" key="1">
    <citation type="submission" date="2017-02" db="EMBL/GenBank/DDBJ databases">
        <title>Draft genome of Acidibacillus ferrooxidans Huett2.</title>
        <authorList>
            <person name="Schopf S."/>
        </authorList>
    </citation>
    <scope>NUCLEOTIDE SEQUENCE [LARGE SCALE GENOMIC DNA]</scope>
    <source>
        <strain evidence="8 9">Huett2</strain>
    </source>
</reference>
<protein>
    <recommendedName>
        <fullName evidence="7">Major facilitator superfamily (MFS) profile domain-containing protein</fullName>
    </recommendedName>
</protein>
<dbReference type="GO" id="GO:0022857">
    <property type="term" value="F:transmembrane transporter activity"/>
    <property type="evidence" value="ECO:0007669"/>
    <property type="project" value="InterPro"/>
</dbReference>
<evidence type="ECO:0000259" key="7">
    <source>
        <dbReference type="PROSITE" id="PS50850"/>
    </source>
</evidence>
<name>A0A1V4ERI1_9BACL</name>
<keyword evidence="9" id="KW-1185">Reference proteome</keyword>
<feature type="transmembrane region" description="Helical" evidence="6">
    <location>
        <begin position="172"/>
        <end position="193"/>
    </location>
</feature>
<evidence type="ECO:0000313" key="9">
    <source>
        <dbReference type="Proteomes" id="UP000190229"/>
    </source>
</evidence>
<comment type="subcellular location">
    <subcellularLocation>
        <location evidence="1">Cell membrane</location>
        <topology evidence="1">Multi-pass membrane protein</topology>
    </subcellularLocation>
</comment>
<feature type="transmembrane region" description="Helical" evidence="6">
    <location>
        <begin position="253"/>
        <end position="273"/>
    </location>
</feature>
<dbReference type="AlphaFoldDB" id="A0A1V4ERI1"/>
<feature type="transmembrane region" description="Helical" evidence="6">
    <location>
        <begin position="103"/>
        <end position="129"/>
    </location>
</feature>
<dbReference type="GO" id="GO:0005886">
    <property type="term" value="C:plasma membrane"/>
    <property type="evidence" value="ECO:0007669"/>
    <property type="project" value="UniProtKB-SubCell"/>
</dbReference>
<evidence type="ECO:0000256" key="2">
    <source>
        <dbReference type="ARBA" id="ARBA00022448"/>
    </source>
</evidence>
<dbReference type="Pfam" id="PF07690">
    <property type="entry name" value="MFS_1"/>
    <property type="match status" value="1"/>
</dbReference>
<sequence length="395" mass="42490">MRSLKPPFVIFIAVLFQYSCGNAINPVLAPLAMQTGMSTVQTGLFFTLSSLMWLVASPFWNRKSETLGRKNVMLIGLGSCGFLYLSFGLVGDWGLSHRPNPMLLFSILLLIRLISGLFFSTVPIASQAYIADTTHGNERTVAVSLIWMASGLDSIIGPGIGVFSSHHLMNPLYIGSVLPLVGFLGVFLCLPNTQATRISINSPAVKVKFLDRRVWKFLFMVASLQASVLGIQVTTGFFVESHFHLTASQTAETVGLLFMLTGVVSVTSQLIFVRQMKLSSKILLFIGTPTLLLCSISLMFHAFMVAVYAGFILLGVGIGFVLPGATSGASLAVKQNEQGAIAGRISASQGLGTAVGPLVGTNLYNLNHLLPYVFVGLLFSIASVFSWSRSSYTSP</sequence>
<feature type="transmembrane region" description="Helical" evidence="6">
    <location>
        <begin position="214"/>
        <end position="233"/>
    </location>
</feature>
<proteinExistence type="predicted"/>
<dbReference type="PANTHER" id="PTHR23546">
    <property type="entry name" value="TRANSPORT PROTEIN"/>
    <property type="match status" value="1"/>
</dbReference>
<keyword evidence="2" id="KW-0813">Transport</keyword>
<dbReference type="PANTHER" id="PTHR23546:SF1">
    <property type="entry name" value="MEMBRANE PROTEIN"/>
    <property type="match status" value="1"/>
</dbReference>
<evidence type="ECO:0000313" key="8">
    <source>
        <dbReference type="EMBL" id="OPG15460.1"/>
    </source>
</evidence>
<feature type="transmembrane region" description="Helical" evidence="6">
    <location>
        <begin position="369"/>
        <end position="387"/>
    </location>
</feature>
<gene>
    <name evidence="8" type="ORF">B2M26_10245</name>
</gene>
<organism evidence="8 9">
    <name type="scientific">Ferroacidibacillus organovorans</name>
    <dbReference type="NCBI Taxonomy" id="1765683"/>
    <lineage>
        <taxon>Bacteria</taxon>
        <taxon>Bacillati</taxon>
        <taxon>Bacillota</taxon>
        <taxon>Bacilli</taxon>
        <taxon>Bacillales</taxon>
        <taxon>Alicyclobacillaceae</taxon>
        <taxon>Ferroacidibacillus</taxon>
    </lineage>
</organism>
<dbReference type="Gene3D" id="1.20.1250.20">
    <property type="entry name" value="MFS general substrate transporter like domains"/>
    <property type="match status" value="1"/>
</dbReference>
<dbReference type="InterPro" id="IPR036259">
    <property type="entry name" value="MFS_trans_sf"/>
</dbReference>
<feature type="transmembrane region" description="Helical" evidence="6">
    <location>
        <begin position="72"/>
        <end position="91"/>
    </location>
</feature>
<feature type="domain" description="Major facilitator superfamily (MFS) profile" evidence="7">
    <location>
        <begin position="1"/>
        <end position="394"/>
    </location>
</feature>
<evidence type="ECO:0000256" key="4">
    <source>
        <dbReference type="ARBA" id="ARBA00022989"/>
    </source>
</evidence>
<feature type="transmembrane region" description="Helical" evidence="6">
    <location>
        <begin position="141"/>
        <end position="160"/>
    </location>
</feature>
<feature type="transmembrane region" description="Helical" evidence="6">
    <location>
        <begin position="39"/>
        <end position="60"/>
    </location>
</feature>
<comment type="caution">
    <text evidence="8">The sequence shown here is derived from an EMBL/GenBank/DDBJ whole genome shotgun (WGS) entry which is preliminary data.</text>
</comment>
<keyword evidence="3 6" id="KW-0812">Transmembrane</keyword>
<accession>A0A1V4ERI1</accession>
<keyword evidence="4 6" id="KW-1133">Transmembrane helix</keyword>
<keyword evidence="5 6" id="KW-0472">Membrane</keyword>
<evidence type="ECO:0000256" key="6">
    <source>
        <dbReference type="SAM" id="Phobius"/>
    </source>
</evidence>
<dbReference type="InterPro" id="IPR020846">
    <property type="entry name" value="MFS_dom"/>
</dbReference>
<dbReference type="SUPFAM" id="SSF103473">
    <property type="entry name" value="MFS general substrate transporter"/>
    <property type="match status" value="1"/>
</dbReference>
<dbReference type="PROSITE" id="PS50850">
    <property type="entry name" value="MFS"/>
    <property type="match status" value="1"/>
</dbReference>
<dbReference type="Proteomes" id="UP000190229">
    <property type="component" value="Unassembled WGS sequence"/>
</dbReference>
<feature type="transmembrane region" description="Helical" evidence="6">
    <location>
        <begin position="282"/>
        <end position="303"/>
    </location>
</feature>
<dbReference type="InterPro" id="IPR011701">
    <property type="entry name" value="MFS"/>
</dbReference>